<name>A0A8S5TAJ1_9CAUD</name>
<accession>A0A8S5TAJ1</accession>
<reference evidence="1" key="1">
    <citation type="journal article" date="2021" name="Proc. Natl. Acad. Sci. U.S.A.">
        <title>A Catalog of Tens of Thousands of Viruses from Human Metagenomes Reveals Hidden Associations with Chronic Diseases.</title>
        <authorList>
            <person name="Tisza M.J."/>
            <person name="Buck C.B."/>
        </authorList>
    </citation>
    <scope>NUCLEOTIDE SEQUENCE</scope>
    <source>
        <strain evidence="1">CtGz830</strain>
    </source>
</reference>
<organism evidence="1">
    <name type="scientific">Siphoviridae sp. ctGz830</name>
    <dbReference type="NCBI Taxonomy" id="2827825"/>
    <lineage>
        <taxon>Viruses</taxon>
        <taxon>Duplodnaviria</taxon>
        <taxon>Heunggongvirae</taxon>
        <taxon>Uroviricota</taxon>
        <taxon>Caudoviricetes</taxon>
    </lineage>
</organism>
<evidence type="ECO:0000313" key="1">
    <source>
        <dbReference type="EMBL" id="DAF59999.1"/>
    </source>
</evidence>
<proteinExistence type="predicted"/>
<sequence>MPVSEARKRANKKWDNSNKEQMKYLRYRSYSKTFIKDLANQEDLQMLKKCIEEREEILKK</sequence>
<dbReference type="EMBL" id="BK032780">
    <property type="protein sequence ID" value="DAF59999.1"/>
    <property type="molecule type" value="Genomic_DNA"/>
</dbReference>
<protein>
    <submittedName>
        <fullName evidence="1">Uncharacterized protein</fullName>
    </submittedName>
</protein>